<organism evidence="1 2">
    <name type="scientific">Candidatus Limisoma intestinavium</name>
    <dbReference type="NCBI Taxonomy" id="2840856"/>
    <lineage>
        <taxon>Bacteria</taxon>
        <taxon>Pseudomonadati</taxon>
        <taxon>Bacteroidota</taxon>
        <taxon>Bacteroidia</taxon>
        <taxon>Bacteroidales</taxon>
        <taxon>Candidatus Limisoma</taxon>
    </lineage>
</organism>
<gene>
    <name evidence="1" type="ORF">IAD18_03860</name>
</gene>
<dbReference type="EMBL" id="DVMS01000109">
    <property type="protein sequence ID" value="HIU38785.1"/>
    <property type="molecule type" value="Genomic_DNA"/>
</dbReference>
<evidence type="ECO:0000313" key="2">
    <source>
        <dbReference type="Proteomes" id="UP000824076"/>
    </source>
</evidence>
<comment type="caution">
    <text evidence="1">The sequence shown here is derived from an EMBL/GenBank/DDBJ whole genome shotgun (WGS) entry which is preliminary data.</text>
</comment>
<name>A0A9D1LGK8_9BACT</name>
<protein>
    <submittedName>
        <fullName evidence="1">Uncharacterized protein</fullName>
    </submittedName>
</protein>
<reference evidence="1" key="1">
    <citation type="submission" date="2020-10" db="EMBL/GenBank/DDBJ databases">
        <authorList>
            <person name="Gilroy R."/>
        </authorList>
    </citation>
    <scope>NUCLEOTIDE SEQUENCE</scope>
    <source>
        <strain evidence="1">17073</strain>
    </source>
</reference>
<dbReference type="AlphaFoldDB" id="A0A9D1LGK8"/>
<reference evidence="1" key="2">
    <citation type="journal article" date="2021" name="PeerJ">
        <title>Extensive microbial diversity within the chicken gut microbiome revealed by metagenomics and culture.</title>
        <authorList>
            <person name="Gilroy R."/>
            <person name="Ravi A."/>
            <person name="Getino M."/>
            <person name="Pursley I."/>
            <person name="Horton D.L."/>
            <person name="Alikhan N.F."/>
            <person name="Baker D."/>
            <person name="Gharbi K."/>
            <person name="Hall N."/>
            <person name="Watson M."/>
            <person name="Adriaenssens E.M."/>
            <person name="Foster-Nyarko E."/>
            <person name="Jarju S."/>
            <person name="Secka A."/>
            <person name="Antonio M."/>
            <person name="Oren A."/>
            <person name="Chaudhuri R.R."/>
            <person name="La Ragione R."/>
            <person name="Hildebrand F."/>
            <person name="Pallen M.J."/>
        </authorList>
    </citation>
    <scope>NUCLEOTIDE SEQUENCE</scope>
    <source>
        <strain evidence="1">17073</strain>
    </source>
</reference>
<accession>A0A9D1LGK8</accession>
<proteinExistence type="predicted"/>
<sequence>MSLCRASPTKCPPKWDPFSLDILDAVSPQRPLDITLTRRMDRTSAE</sequence>
<dbReference type="Proteomes" id="UP000824076">
    <property type="component" value="Unassembled WGS sequence"/>
</dbReference>
<evidence type="ECO:0000313" key="1">
    <source>
        <dbReference type="EMBL" id="HIU38785.1"/>
    </source>
</evidence>